<dbReference type="PROSITE" id="PS50904">
    <property type="entry name" value="PRELI_MSF1"/>
    <property type="match status" value="1"/>
</dbReference>
<organism evidence="2 3">
    <name type="scientific">Eleusine coracana subsp. coracana</name>
    <dbReference type="NCBI Taxonomy" id="191504"/>
    <lineage>
        <taxon>Eukaryota</taxon>
        <taxon>Viridiplantae</taxon>
        <taxon>Streptophyta</taxon>
        <taxon>Embryophyta</taxon>
        <taxon>Tracheophyta</taxon>
        <taxon>Spermatophyta</taxon>
        <taxon>Magnoliopsida</taxon>
        <taxon>Liliopsida</taxon>
        <taxon>Poales</taxon>
        <taxon>Poaceae</taxon>
        <taxon>PACMAD clade</taxon>
        <taxon>Chloridoideae</taxon>
        <taxon>Cynodonteae</taxon>
        <taxon>Eleusininae</taxon>
        <taxon>Eleusine</taxon>
    </lineage>
</organism>
<reference evidence="2" key="2">
    <citation type="submission" date="2021-12" db="EMBL/GenBank/DDBJ databases">
        <title>Resequencing data analysis of finger millet.</title>
        <authorList>
            <person name="Hatakeyama M."/>
            <person name="Aluri S."/>
            <person name="Balachadran M.T."/>
            <person name="Sivarajan S.R."/>
            <person name="Poveda L."/>
            <person name="Shimizu-Inatsugi R."/>
            <person name="Schlapbach R."/>
            <person name="Sreeman S.M."/>
            <person name="Shimizu K.K."/>
        </authorList>
    </citation>
    <scope>NUCLEOTIDE SEQUENCE</scope>
</reference>
<accession>A0AAV5FG32</accession>
<evidence type="ECO:0000259" key="1">
    <source>
        <dbReference type="PROSITE" id="PS50904"/>
    </source>
</evidence>
<evidence type="ECO:0000313" key="2">
    <source>
        <dbReference type="EMBL" id="GJN33622.1"/>
    </source>
</evidence>
<sequence length="252" mass="28123">MRIYPLLPVLRHLTTLRDFQILASAPLLSPVAVAAPTTARSRRSRSIYPISAPAARENSTMVISYTQEHVYRHPWHRVTAAAWRKFTDPAARAAPLSHILDVQTLSRDVDARSGRLRAVRAIAGRAPPLPSLLRRLLSAGDAVVVLCVELTDVDGAVRDMRVVSRNANLRGLVDVEERCSYAPHPERPDEWTLFRQETCIRCAPLAAVAARVAEMVERRCAERFAHNDASGRDVVERICDELAELDTLRRQG</sequence>
<dbReference type="InterPro" id="IPR006797">
    <property type="entry name" value="PRELI/MSF1_dom"/>
</dbReference>
<dbReference type="AlphaFoldDB" id="A0AAV5FG32"/>
<reference evidence="2" key="1">
    <citation type="journal article" date="2018" name="DNA Res.">
        <title>Multiple hybrid de novo genome assembly of finger millet, an orphan allotetraploid crop.</title>
        <authorList>
            <person name="Hatakeyama M."/>
            <person name="Aluri S."/>
            <person name="Balachadran M.T."/>
            <person name="Sivarajan S.R."/>
            <person name="Patrignani A."/>
            <person name="Gruter S."/>
            <person name="Poveda L."/>
            <person name="Shimizu-Inatsugi R."/>
            <person name="Baeten J."/>
            <person name="Francoijs K.J."/>
            <person name="Nataraja K.N."/>
            <person name="Reddy Y.A.N."/>
            <person name="Phadnis S."/>
            <person name="Ravikumar R.L."/>
            <person name="Schlapbach R."/>
            <person name="Sreeman S.M."/>
            <person name="Shimizu K.K."/>
        </authorList>
    </citation>
    <scope>NUCLEOTIDE SEQUENCE</scope>
</reference>
<dbReference type="Pfam" id="PF04707">
    <property type="entry name" value="PRELI"/>
    <property type="match status" value="1"/>
</dbReference>
<keyword evidence="3" id="KW-1185">Reference proteome</keyword>
<dbReference type="PANTHER" id="PTHR11158">
    <property type="entry name" value="MSF1/PX19 RELATED"/>
    <property type="match status" value="1"/>
</dbReference>
<dbReference type="EMBL" id="BQKI01000085">
    <property type="protein sequence ID" value="GJN33622.1"/>
    <property type="molecule type" value="Genomic_DNA"/>
</dbReference>
<comment type="caution">
    <text evidence="2">The sequence shown here is derived from an EMBL/GenBank/DDBJ whole genome shotgun (WGS) entry which is preliminary data.</text>
</comment>
<dbReference type="GO" id="GO:0005758">
    <property type="term" value="C:mitochondrial intermembrane space"/>
    <property type="evidence" value="ECO:0007669"/>
    <property type="project" value="InterPro"/>
</dbReference>
<name>A0AAV5FG32_ELECO</name>
<evidence type="ECO:0000313" key="3">
    <source>
        <dbReference type="Proteomes" id="UP001054889"/>
    </source>
</evidence>
<gene>
    <name evidence="2" type="primary">gb22242</name>
    <name evidence="2" type="ORF">PR202_gb22242</name>
</gene>
<proteinExistence type="predicted"/>
<feature type="domain" description="PRELI/MSF1" evidence="1">
    <location>
        <begin position="62"/>
        <end position="247"/>
    </location>
</feature>
<dbReference type="Proteomes" id="UP001054889">
    <property type="component" value="Unassembled WGS sequence"/>
</dbReference>
<protein>
    <recommendedName>
        <fullName evidence="1">PRELI/MSF1 domain-containing protein</fullName>
    </recommendedName>
</protein>
<dbReference type="InterPro" id="IPR037365">
    <property type="entry name" value="Slowmo/Ups"/>
</dbReference>